<protein>
    <submittedName>
        <fullName evidence="1">Uncharacterized protein</fullName>
    </submittedName>
</protein>
<keyword evidence="2" id="KW-1185">Reference proteome</keyword>
<gene>
    <name evidence="1" type="ORF">F906_00668</name>
</gene>
<evidence type="ECO:0000313" key="2">
    <source>
        <dbReference type="Proteomes" id="UP000023774"/>
    </source>
</evidence>
<organism evidence="1 2">
    <name type="scientific">Acinetobacter pseudolwoffii</name>
    <dbReference type="NCBI Taxonomy" id="2053287"/>
    <lineage>
        <taxon>Bacteria</taxon>
        <taxon>Pseudomonadati</taxon>
        <taxon>Pseudomonadota</taxon>
        <taxon>Gammaproteobacteria</taxon>
        <taxon>Moraxellales</taxon>
        <taxon>Moraxellaceae</taxon>
        <taxon>Acinetobacter</taxon>
    </lineage>
</organism>
<comment type="caution">
    <text evidence="1">The sequence shown here is derived from an EMBL/GenBank/DDBJ whole genome shotgun (WGS) entry which is preliminary data.</text>
</comment>
<sequence>MISLEYFLEVAISYLLIAFFQIKNPADAGFFGESIQQIKH</sequence>
<proteinExistence type="predicted"/>
<dbReference type="AlphaFoldDB" id="N9MAR8"/>
<accession>N9MAR8</accession>
<dbReference type="PATRIC" id="fig|1217709.3.peg.631"/>
<name>N9MAR8_9GAMM</name>
<dbReference type="HOGENOM" id="CLU_3283388_0_0_6"/>
<evidence type="ECO:0000313" key="1">
    <source>
        <dbReference type="EMBL" id="ENW87429.1"/>
    </source>
</evidence>
<dbReference type="Proteomes" id="UP000023774">
    <property type="component" value="Unassembled WGS sequence"/>
</dbReference>
<dbReference type="EMBL" id="APRJ01000010">
    <property type="protein sequence ID" value="ENW87429.1"/>
    <property type="molecule type" value="Genomic_DNA"/>
</dbReference>
<reference evidence="1 2" key="1">
    <citation type="submission" date="2013-02" db="EMBL/GenBank/DDBJ databases">
        <title>The Genome Sequence of Acinetobacter sp. NIPH 713.</title>
        <authorList>
            <consortium name="The Broad Institute Genome Sequencing Platform"/>
            <consortium name="The Broad Institute Genome Sequencing Center for Infectious Disease"/>
            <person name="Cerqueira G."/>
            <person name="Feldgarden M."/>
            <person name="Courvalin P."/>
            <person name="Perichon B."/>
            <person name="Grillot-Courvalin C."/>
            <person name="Clermont D."/>
            <person name="Rocha E."/>
            <person name="Yoon E.-J."/>
            <person name="Nemec A."/>
            <person name="Walker B."/>
            <person name="Young S.K."/>
            <person name="Zeng Q."/>
            <person name="Gargeya S."/>
            <person name="Fitzgerald M."/>
            <person name="Haas B."/>
            <person name="Abouelleil A."/>
            <person name="Alvarado L."/>
            <person name="Arachchi H.M."/>
            <person name="Berlin A.M."/>
            <person name="Chapman S.B."/>
            <person name="Dewar J."/>
            <person name="Goldberg J."/>
            <person name="Griggs A."/>
            <person name="Gujja S."/>
            <person name="Hansen M."/>
            <person name="Howarth C."/>
            <person name="Imamovic A."/>
            <person name="Larimer J."/>
            <person name="McCowan C."/>
            <person name="Murphy C."/>
            <person name="Neiman D."/>
            <person name="Pearson M."/>
            <person name="Priest M."/>
            <person name="Roberts A."/>
            <person name="Saif S."/>
            <person name="Shea T."/>
            <person name="Sisk P."/>
            <person name="Sykes S."/>
            <person name="Wortman J."/>
            <person name="Nusbaum C."/>
            <person name="Birren B."/>
        </authorList>
    </citation>
    <scope>NUCLEOTIDE SEQUENCE [LARGE SCALE GENOMIC DNA]</scope>
    <source>
        <strain evidence="1 2">NIPH 713</strain>
    </source>
</reference>